<dbReference type="InterPro" id="IPR004635">
    <property type="entry name" value="Pept_S49_SppA"/>
</dbReference>
<dbReference type="GO" id="GO:0008236">
    <property type="term" value="F:serine-type peptidase activity"/>
    <property type="evidence" value="ECO:0007669"/>
    <property type="project" value="UniProtKB-KW"/>
</dbReference>
<dbReference type="InterPro" id="IPR002142">
    <property type="entry name" value="Peptidase_S49"/>
</dbReference>
<feature type="domain" description="Peptidase S49" evidence="6">
    <location>
        <begin position="136"/>
        <end position="280"/>
    </location>
</feature>
<evidence type="ECO:0000259" key="6">
    <source>
        <dbReference type="Pfam" id="PF01343"/>
    </source>
</evidence>
<evidence type="ECO:0000313" key="8">
    <source>
        <dbReference type="Proteomes" id="UP000235015"/>
    </source>
</evidence>
<sequence length="324" mass="35672">MDNLEQERVKRKDGWERELLEKLATASITEQRRARRWGIFFKLLTFAYLVTLLILWIPGTLPDAAMKATKEHTALIEINGVIADDAEASADNVVTALRSAYEDKKTKGVILRINSPGGSAVQAGYINDEIRRLKEKHPKIPVYAVVTDMAASGGYYIAVAADDIYVDKASIVGSIGVLMSTFGFERGMEKLGVERRLLTAGEHKGILDPFSPLKQEAKQHIQEMLDQVHQQFIQAVKDGRGDRLKESGDIFSGLFWSGEESIKLGLADGLGSSSYVARELIGAETLVDYTRSEDLLERFAKRIGAGAAAFVSSRTDLGINPAIR</sequence>
<comment type="similarity">
    <text evidence="1">Belongs to the peptidase S49 family.</text>
</comment>
<evidence type="ECO:0000256" key="3">
    <source>
        <dbReference type="ARBA" id="ARBA00022801"/>
    </source>
</evidence>
<dbReference type="InterPro" id="IPR029045">
    <property type="entry name" value="ClpP/crotonase-like_dom_sf"/>
</dbReference>
<feature type="transmembrane region" description="Helical" evidence="5">
    <location>
        <begin position="39"/>
        <end position="57"/>
    </location>
</feature>
<dbReference type="RefSeq" id="WP_273438431.1">
    <property type="nucleotide sequence ID" value="NZ_PKUN01000005.1"/>
</dbReference>
<dbReference type="Proteomes" id="UP000235015">
    <property type="component" value="Unassembled WGS sequence"/>
</dbReference>
<dbReference type="Gene3D" id="6.20.330.10">
    <property type="match status" value="1"/>
</dbReference>
<dbReference type="GO" id="GO:0006508">
    <property type="term" value="P:proteolysis"/>
    <property type="evidence" value="ECO:0007669"/>
    <property type="project" value="UniProtKB-KW"/>
</dbReference>
<keyword evidence="5" id="KW-0812">Transmembrane</keyword>
<dbReference type="PANTHER" id="PTHR42987:SF8">
    <property type="entry name" value="PROTEINASE"/>
    <property type="match status" value="1"/>
</dbReference>
<keyword evidence="5" id="KW-1133">Transmembrane helix</keyword>
<proteinExistence type="inferred from homology"/>
<dbReference type="Gene3D" id="3.90.226.10">
    <property type="entry name" value="2-enoyl-CoA Hydratase, Chain A, domain 1"/>
    <property type="match status" value="1"/>
</dbReference>
<keyword evidence="5" id="KW-0472">Membrane</keyword>
<organism evidence="7 8">
    <name type="scientific">Sedimenticola selenatireducens</name>
    <dbReference type="NCBI Taxonomy" id="191960"/>
    <lineage>
        <taxon>Bacteria</taxon>
        <taxon>Pseudomonadati</taxon>
        <taxon>Pseudomonadota</taxon>
        <taxon>Gammaproteobacteria</taxon>
        <taxon>Chromatiales</taxon>
        <taxon>Sedimenticolaceae</taxon>
        <taxon>Sedimenticola</taxon>
    </lineage>
</organism>
<evidence type="ECO:0000256" key="5">
    <source>
        <dbReference type="SAM" id="Phobius"/>
    </source>
</evidence>
<dbReference type="PANTHER" id="PTHR42987">
    <property type="entry name" value="PEPTIDASE S49"/>
    <property type="match status" value="1"/>
</dbReference>
<evidence type="ECO:0000256" key="2">
    <source>
        <dbReference type="ARBA" id="ARBA00022670"/>
    </source>
</evidence>
<dbReference type="SUPFAM" id="SSF52096">
    <property type="entry name" value="ClpP/crotonase"/>
    <property type="match status" value="1"/>
</dbReference>
<dbReference type="CDD" id="cd07023">
    <property type="entry name" value="S49_Sppa_N_C"/>
    <property type="match status" value="1"/>
</dbReference>
<keyword evidence="3" id="KW-0378">Hydrolase</keyword>
<evidence type="ECO:0000313" key="7">
    <source>
        <dbReference type="EMBL" id="PLX62500.1"/>
    </source>
</evidence>
<evidence type="ECO:0000256" key="1">
    <source>
        <dbReference type="ARBA" id="ARBA00008683"/>
    </source>
</evidence>
<protein>
    <submittedName>
        <fullName evidence="7">Signal peptide peptidase SppA</fullName>
    </submittedName>
</protein>
<gene>
    <name evidence="7" type="primary">sppA</name>
    <name evidence="7" type="ORF">C0630_06650</name>
</gene>
<dbReference type="STRING" id="1111735.GCA_000428045_01121"/>
<name>A0A2N6CYR9_9GAMM</name>
<accession>A0A2N6CYR9</accession>
<comment type="caution">
    <text evidence="7">The sequence shown here is derived from an EMBL/GenBank/DDBJ whole genome shotgun (WGS) entry which is preliminary data.</text>
</comment>
<reference evidence="7 8" key="1">
    <citation type="submission" date="2017-11" db="EMBL/GenBank/DDBJ databases">
        <title>Genome-resolved metagenomics identifies genetic mobility, metabolic interactions, and unexpected diversity in perchlorate-reducing communities.</title>
        <authorList>
            <person name="Barnum T.P."/>
            <person name="Figueroa I.A."/>
            <person name="Carlstrom C.I."/>
            <person name="Lucas L.N."/>
            <person name="Engelbrektson A.L."/>
            <person name="Coates J.D."/>
        </authorList>
    </citation>
    <scope>NUCLEOTIDE SEQUENCE [LARGE SCALE GENOMIC DNA]</scope>
    <source>
        <strain evidence="7">BM301</strain>
    </source>
</reference>
<keyword evidence="2" id="KW-0645">Protease</keyword>
<dbReference type="EMBL" id="PKUN01000005">
    <property type="protein sequence ID" value="PLX62500.1"/>
    <property type="molecule type" value="Genomic_DNA"/>
</dbReference>
<evidence type="ECO:0000256" key="4">
    <source>
        <dbReference type="ARBA" id="ARBA00022825"/>
    </source>
</evidence>
<dbReference type="Pfam" id="PF01343">
    <property type="entry name" value="Peptidase_S49"/>
    <property type="match status" value="1"/>
</dbReference>
<keyword evidence="4" id="KW-0720">Serine protease</keyword>
<dbReference type="NCBIfam" id="TIGR00706">
    <property type="entry name" value="SppA_dom"/>
    <property type="match status" value="1"/>
</dbReference>
<dbReference type="InterPro" id="IPR047272">
    <property type="entry name" value="S49_SppA_C"/>
</dbReference>
<dbReference type="AlphaFoldDB" id="A0A2N6CYR9"/>